<dbReference type="OrthoDB" id="5818554at2759"/>
<reference evidence="2" key="2">
    <citation type="journal article" date="2023" name="IMA Fungus">
        <title>Comparative genomic study of the Penicillium genus elucidates a diverse pangenome and 15 lateral gene transfer events.</title>
        <authorList>
            <person name="Petersen C."/>
            <person name="Sorensen T."/>
            <person name="Nielsen M.R."/>
            <person name="Sondergaard T.E."/>
            <person name="Sorensen J.L."/>
            <person name="Fitzpatrick D.A."/>
            <person name="Frisvad J.C."/>
            <person name="Nielsen K.L."/>
        </authorList>
    </citation>
    <scope>NUCLEOTIDE SEQUENCE</scope>
    <source>
        <strain evidence="2">IBT 34128</strain>
    </source>
</reference>
<dbReference type="Proteomes" id="UP001141434">
    <property type="component" value="Unassembled WGS sequence"/>
</dbReference>
<dbReference type="GeneID" id="81394114"/>
<keyword evidence="3" id="KW-1185">Reference proteome</keyword>
<feature type="compositionally biased region" description="Polar residues" evidence="1">
    <location>
        <begin position="1"/>
        <end position="10"/>
    </location>
</feature>
<feature type="region of interest" description="Disordered" evidence="1">
    <location>
        <begin position="1"/>
        <end position="20"/>
    </location>
</feature>
<evidence type="ECO:0000313" key="3">
    <source>
        <dbReference type="Proteomes" id="UP001141434"/>
    </source>
</evidence>
<protein>
    <submittedName>
        <fullName evidence="2">Uncharacterized protein</fullName>
    </submittedName>
</protein>
<dbReference type="AlphaFoldDB" id="A0A9W9FLF8"/>
<comment type="caution">
    <text evidence="2">The sequence shown here is derived from an EMBL/GenBank/DDBJ whole genome shotgun (WGS) entry which is preliminary data.</text>
</comment>
<dbReference type="RefSeq" id="XP_056512973.1">
    <property type="nucleotide sequence ID" value="XM_056654946.1"/>
</dbReference>
<proteinExistence type="predicted"/>
<accession>A0A9W9FLF8</accession>
<sequence>MSPESTQLNDDTVHDNRQNPSDALLILAHAAGQPEDKHQLDTESGILTSRDEHGATASSGLISNRFYLAYASGAISTDKYARTEALIQRFITILQM</sequence>
<evidence type="ECO:0000313" key="2">
    <source>
        <dbReference type="EMBL" id="KAJ5102142.1"/>
    </source>
</evidence>
<evidence type="ECO:0000256" key="1">
    <source>
        <dbReference type="SAM" id="MobiDB-lite"/>
    </source>
</evidence>
<organism evidence="2 3">
    <name type="scientific">Penicillium alfredii</name>
    <dbReference type="NCBI Taxonomy" id="1506179"/>
    <lineage>
        <taxon>Eukaryota</taxon>
        <taxon>Fungi</taxon>
        <taxon>Dikarya</taxon>
        <taxon>Ascomycota</taxon>
        <taxon>Pezizomycotina</taxon>
        <taxon>Eurotiomycetes</taxon>
        <taxon>Eurotiomycetidae</taxon>
        <taxon>Eurotiales</taxon>
        <taxon>Aspergillaceae</taxon>
        <taxon>Penicillium</taxon>
    </lineage>
</organism>
<reference evidence="2" key="1">
    <citation type="submission" date="2022-11" db="EMBL/GenBank/DDBJ databases">
        <authorList>
            <person name="Petersen C."/>
        </authorList>
    </citation>
    <scope>NUCLEOTIDE SEQUENCE</scope>
    <source>
        <strain evidence="2">IBT 34128</strain>
    </source>
</reference>
<dbReference type="EMBL" id="JAPMSZ010000005">
    <property type="protein sequence ID" value="KAJ5102142.1"/>
    <property type="molecule type" value="Genomic_DNA"/>
</dbReference>
<gene>
    <name evidence="2" type="ORF">NUU61_004364</name>
</gene>
<name>A0A9W9FLF8_9EURO</name>